<dbReference type="GO" id="GO:0047728">
    <property type="term" value="F:carnitine 3-dehydrogenase activity"/>
    <property type="evidence" value="ECO:0007669"/>
    <property type="project" value="UniProtKB-EC"/>
</dbReference>
<feature type="domain" description="3-hydroxyacyl-CoA dehydrogenase NAD binding" evidence="3">
    <location>
        <begin position="7"/>
        <end position="181"/>
    </location>
</feature>
<dbReference type="InterPro" id="IPR006108">
    <property type="entry name" value="3HC_DH_C"/>
</dbReference>
<dbReference type="RefSeq" id="WP_085807113.1">
    <property type="nucleotide sequence ID" value="NZ_FWFX01000013.1"/>
</dbReference>
<dbReference type="EMBL" id="FWFX01000013">
    <property type="protein sequence ID" value="SLN65132.1"/>
    <property type="molecule type" value="Genomic_DNA"/>
</dbReference>
<dbReference type="Gene3D" id="3.40.50.720">
    <property type="entry name" value="NAD(P)-binding Rossmann-like Domain"/>
    <property type="match status" value="1"/>
</dbReference>
<dbReference type="Proteomes" id="UP000193061">
    <property type="component" value="Unassembled WGS sequence"/>
</dbReference>
<dbReference type="InterPro" id="IPR036291">
    <property type="entry name" value="NAD(P)-bd_dom_sf"/>
</dbReference>
<dbReference type="GO" id="GO:0070403">
    <property type="term" value="F:NAD+ binding"/>
    <property type="evidence" value="ECO:0007669"/>
    <property type="project" value="InterPro"/>
</dbReference>
<evidence type="ECO:0000256" key="1">
    <source>
        <dbReference type="ARBA" id="ARBA00023002"/>
    </source>
</evidence>
<organism evidence="4 5">
    <name type="scientific">Roseovarius albus</name>
    <dbReference type="NCBI Taxonomy" id="1247867"/>
    <lineage>
        <taxon>Bacteria</taxon>
        <taxon>Pseudomonadati</taxon>
        <taxon>Pseudomonadota</taxon>
        <taxon>Alphaproteobacteria</taxon>
        <taxon>Rhodobacterales</taxon>
        <taxon>Roseobacteraceae</taxon>
        <taxon>Roseovarius</taxon>
    </lineage>
</organism>
<proteinExistence type="predicted"/>
<feature type="domain" description="3-hydroxyacyl-CoA dehydrogenase C-terminal" evidence="2">
    <location>
        <begin position="185"/>
        <end position="253"/>
    </location>
</feature>
<dbReference type="SUPFAM" id="SSF51735">
    <property type="entry name" value="NAD(P)-binding Rossmann-fold domains"/>
    <property type="match status" value="1"/>
</dbReference>
<protein>
    <submittedName>
        <fullName evidence="4">L-carnitine dehydrogenase</fullName>
        <ecNumber evidence="4">1.1.1.108</ecNumber>
    </submittedName>
</protein>
<dbReference type="Gene3D" id="1.10.1040.10">
    <property type="entry name" value="N-(1-d-carboxylethyl)-l-norvaline Dehydrogenase, domain 2"/>
    <property type="match status" value="1"/>
</dbReference>
<evidence type="ECO:0000313" key="4">
    <source>
        <dbReference type="EMBL" id="SLN65132.1"/>
    </source>
</evidence>
<dbReference type="InterPro" id="IPR013328">
    <property type="entry name" value="6PGD_dom2"/>
</dbReference>
<dbReference type="InterPro" id="IPR006176">
    <property type="entry name" value="3-OHacyl-CoA_DH_NAD-bd"/>
</dbReference>
<dbReference type="InterPro" id="IPR008927">
    <property type="entry name" value="6-PGluconate_DH-like_C_sf"/>
</dbReference>
<evidence type="ECO:0000313" key="5">
    <source>
        <dbReference type="Proteomes" id="UP000193061"/>
    </source>
</evidence>
<keyword evidence="5" id="KW-1185">Reference proteome</keyword>
<keyword evidence="1 4" id="KW-0560">Oxidoreductase</keyword>
<dbReference type="Pfam" id="PF00725">
    <property type="entry name" value="3HCDH"/>
    <property type="match status" value="1"/>
</dbReference>
<dbReference type="Pfam" id="PF02737">
    <property type="entry name" value="3HCDH_N"/>
    <property type="match status" value="1"/>
</dbReference>
<dbReference type="PANTHER" id="PTHR48075:SF5">
    <property type="entry name" value="3-HYDROXYBUTYRYL-COA DEHYDROGENASE"/>
    <property type="match status" value="1"/>
</dbReference>
<evidence type="ECO:0000259" key="2">
    <source>
        <dbReference type="Pfam" id="PF00725"/>
    </source>
</evidence>
<name>A0A1X6ZY99_9RHOB</name>
<gene>
    <name evidence="4" type="primary">lcdH_5</name>
    <name evidence="4" type="ORF">ROA7450_03439</name>
</gene>
<dbReference type="EC" id="1.1.1.108" evidence="4"/>
<dbReference type="OrthoDB" id="9803287at2"/>
<sequence>MTDTSHTAVLGAGTIGASWTALFLASGRSVAVYDPSLEAEILVRSYIEQAWETMSELGLTKRGNPDRVSFHPSAASAVEGAGFVQENVPERLPIKQATFAEIEPVLGDSSIVASSASGLTLGQMQDGWQNPSNFVLGHPFNPPHLIPLVEVMGNDKTRVGVVEATETFYEDIGKVTIRVNKEVPGHVANRLQAAVWREAIHLVQSGVASVGDVDKAMSAGPGLRWAVMGPTTLFSLGAGAGGLAAFCDHFSDTFNGWWNDLGTPTLTPEVSEMLTQGLMEEIGDNSINNLAAQRDTAIVKLRKALAESEIR</sequence>
<evidence type="ECO:0000259" key="3">
    <source>
        <dbReference type="Pfam" id="PF02737"/>
    </source>
</evidence>
<dbReference type="PANTHER" id="PTHR48075">
    <property type="entry name" value="3-HYDROXYACYL-COA DEHYDROGENASE FAMILY PROTEIN"/>
    <property type="match status" value="1"/>
</dbReference>
<dbReference type="GO" id="GO:0006631">
    <property type="term" value="P:fatty acid metabolic process"/>
    <property type="evidence" value="ECO:0007669"/>
    <property type="project" value="InterPro"/>
</dbReference>
<accession>A0A1X6ZY99</accession>
<dbReference type="SUPFAM" id="SSF48179">
    <property type="entry name" value="6-phosphogluconate dehydrogenase C-terminal domain-like"/>
    <property type="match status" value="1"/>
</dbReference>
<dbReference type="AlphaFoldDB" id="A0A1X6ZY99"/>
<reference evidence="4 5" key="1">
    <citation type="submission" date="2017-03" db="EMBL/GenBank/DDBJ databases">
        <authorList>
            <person name="Afonso C.L."/>
            <person name="Miller P.J."/>
            <person name="Scott M.A."/>
            <person name="Spackman E."/>
            <person name="Goraichik I."/>
            <person name="Dimitrov K.M."/>
            <person name="Suarez D.L."/>
            <person name="Swayne D.E."/>
        </authorList>
    </citation>
    <scope>NUCLEOTIDE SEQUENCE [LARGE SCALE GENOMIC DNA]</scope>
    <source>
        <strain evidence="4 5">CECT 7450</strain>
    </source>
</reference>